<sequence>MNQEMNQIIQKEFNECKEIGDGILDLKILNDYSWQVVIKGPKLGPYEKGQFFIHVLFPKEYPKIPPKFRVLNKIYHMNINQQGCIALNTLKKEWSENIGVKKMLLEILSLFQKPNPQNPLNLKLAQQYQENCSEYYEKAQQWTQQYATFIDIKID</sequence>
<dbReference type="Proteomes" id="UP000688137">
    <property type="component" value="Unassembled WGS sequence"/>
</dbReference>
<reference evidence="2" key="1">
    <citation type="submission" date="2021-01" db="EMBL/GenBank/DDBJ databases">
        <authorList>
            <consortium name="Genoscope - CEA"/>
            <person name="William W."/>
        </authorList>
    </citation>
    <scope>NUCLEOTIDE SEQUENCE</scope>
</reference>
<dbReference type="PANTHER" id="PTHR24068">
    <property type="entry name" value="UBIQUITIN-CONJUGATING ENZYME E2"/>
    <property type="match status" value="1"/>
</dbReference>
<comment type="caution">
    <text evidence="2">The sequence shown here is derived from an EMBL/GenBank/DDBJ whole genome shotgun (WGS) entry which is preliminary data.</text>
</comment>
<name>A0A8S1NK29_PARPR</name>
<proteinExistence type="predicted"/>
<evidence type="ECO:0000313" key="2">
    <source>
        <dbReference type="EMBL" id="CAD8089803.1"/>
    </source>
</evidence>
<organism evidence="2 3">
    <name type="scientific">Paramecium primaurelia</name>
    <dbReference type="NCBI Taxonomy" id="5886"/>
    <lineage>
        <taxon>Eukaryota</taxon>
        <taxon>Sar</taxon>
        <taxon>Alveolata</taxon>
        <taxon>Ciliophora</taxon>
        <taxon>Intramacronucleata</taxon>
        <taxon>Oligohymenophorea</taxon>
        <taxon>Peniculida</taxon>
        <taxon>Parameciidae</taxon>
        <taxon>Paramecium</taxon>
    </lineage>
</organism>
<dbReference type="InterPro" id="IPR000608">
    <property type="entry name" value="UBC"/>
</dbReference>
<protein>
    <recommendedName>
        <fullName evidence="1">UBC core domain-containing protein</fullName>
    </recommendedName>
</protein>
<dbReference type="Pfam" id="PF00179">
    <property type="entry name" value="UQ_con"/>
    <property type="match status" value="1"/>
</dbReference>
<dbReference type="EMBL" id="CAJJDM010000087">
    <property type="protein sequence ID" value="CAD8089803.1"/>
    <property type="molecule type" value="Genomic_DNA"/>
</dbReference>
<feature type="domain" description="UBC core" evidence="1">
    <location>
        <begin position="1"/>
        <end position="148"/>
    </location>
</feature>
<keyword evidence="3" id="KW-1185">Reference proteome</keyword>
<dbReference type="SMART" id="SM00212">
    <property type="entry name" value="UBCc"/>
    <property type="match status" value="1"/>
</dbReference>
<gene>
    <name evidence="2" type="ORF">PPRIM_AZ9-3.1.T0840123</name>
</gene>
<dbReference type="PROSITE" id="PS50127">
    <property type="entry name" value="UBC_2"/>
    <property type="match status" value="1"/>
</dbReference>
<evidence type="ECO:0000259" key="1">
    <source>
        <dbReference type="PROSITE" id="PS50127"/>
    </source>
</evidence>
<evidence type="ECO:0000313" key="3">
    <source>
        <dbReference type="Proteomes" id="UP000688137"/>
    </source>
</evidence>
<dbReference type="OMA" id="QKEFNEC"/>
<dbReference type="AlphaFoldDB" id="A0A8S1NK29"/>
<accession>A0A8S1NK29</accession>